<evidence type="ECO:0008006" key="4">
    <source>
        <dbReference type="Google" id="ProtNLM"/>
    </source>
</evidence>
<dbReference type="Pfam" id="PF11623">
    <property type="entry name" value="NdhS"/>
    <property type="match status" value="1"/>
</dbReference>
<feature type="region of interest" description="Disordered" evidence="1">
    <location>
        <begin position="74"/>
        <end position="103"/>
    </location>
</feature>
<gene>
    <name evidence="2" type="ORF">KSP39_PZI023291</name>
</gene>
<accession>A0AAP0FVK0</accession>
<organism evidence="2 3">
    <name type="scientific">Platanthera zijinensis</name>
    <dbReference type="NCBI Taxonomy" id="2320716"/>
    <lineage>
        <taxon>Eukaryota</taxon>
        <taxon>Viridiplantae</taxon>
        <taxon>Streptophyta</taxon>
        <taxon>Embryophyta</taxon>
        <taxon>Tracheophyta</taxon>
        <taxon>Spermatophyta</taxon>
        <taxon>Magnoliopsida</taxon>
        <taxon>Liliopsida</taxon>
        <taxon>Asparagales</taxon>
        <taxon>Orchidaceae</taxon>
        <taxon>Orchidoideae</taxon>
        <taxon>Orchideae</taxon>
        <taxon>Orchidinae</taxon>
        <taxon>Platanthera</taxon>
    </lineage>
</organism>
<dbReference type="Proteomes" id="UP001418222">
    <property type="component" value="Unassembled WGS sequence"/>
</dbReference>
<feature type="region of interest" description="Disordered" evidence="1">
    <location>
        <begin position="1"/>
        <end position="23"/>
    </location>
</feature>
<dbReference type="PANTHER" id="PTHR35494">
    <property type="entry name" value="NAD(P)H-QUINONE OXIDOREDUCTASE SUBUNIT S, CHLOROPLASTIC"/>
    <property type="match status" value="1"/>
</dbReference>
<reference evidence="2 3" key="1">
    <citation type="journal article" date="2022" name="Nat. Plants">
        <title>Genomes of leafy and leafless Platanthera orchids illuminate the evolution of mycoheterotrophy.</title>
        <authorList>
            <person name="Li M.H."/>
            <person name="Liu K.W."/>
            <person name="Li Z."/>
            <person name="Lu H.C."/>
            <person name="Ye Q.L."/>
            <person name="Zhang D."/>
            <person name="Wang J.Y."/>
            <person name="Li Y.F."/>
            <person name="Zhong Z.M."/>
            <person name="Liu X."/>
            <person name="Yu X."/>
            <person name="Liu D.K."/>
            <person name="Tu X.D."/>
            <person name="Liu B."/>
            <person name="Hao Y."/>
            <person name="Liao X.Y."/>
            <person name="Jiang Y.T."/>
            <person name="Sun W.H."/>
            <person name="Chen J."/>
            <person name="Chen Y.Q."/>
            <person name="Ai Y."/>
            <person name="Zhai J.W."/>
            <person name="Wu S.S."/>
            <person name="Zhou Z."/>
            <person name="Hsiao Y.Y."/>
            <person name="Wu W.L."/>
            <person name="Chen Y.Y."/>
            <person name="Lin Y.F."/>
            <person name="Hsu J.L."/>
            <person name="Li C.Y."/>
            <person name="Wang Z.W."/>
            <person name="Zhao X."/>
            <person name="Zhong W.Y."/>
            <person name="Ma X.K."/>
            <person name="Ma L."/>
            <person name="Huang J."/>
            <person name="Chen G.Z."/>
            <person name="Huang M.Z."/>
            <person name="Huang L."/>
            <person name="Peng D.H."/>
            <person name="Luo Y.B."/>
            <person name="Zou S.Q."/>
            <person name="Chen S.P."/>
            <person name="Lan S."/>
            <person name="Tsai W.C."/>
            <person name="Van de Peer Y."/>
            <person name="Liu Z.J."/>
        </authorList>
    </citation>
    <scope>NUCLEOTIDE SEQUENCE [LARGE SCALE GENOMIC DNA]</scope>
    <source>
        <strain evidence="2">Lor287</strain>
    </source>
</reference>
<dbReference type="GO" id="GO:0009767">
    <property type="term" value="P:photosynthetic electron transport chain"/>
    <property type="evidence" value="ECO:0007669"/>
    <property type="project" value="InterPro"/>
</dbReference>
<dbReference type="AlphaFoldDB" id="A0AAP0FVK0"/>
<dbReference type="InterPro" id="IPR021659">
    <property type="entry name" value="NdhS"/>
</dbReference>
<dbReference type="Gene3D" id="2.30.30.140">
    <property type="match status" value="1"/>
</dbReference>
<sequence>MAASSLPLHLEASRNPLPRSSNRRLHSRSIFHLISPRGTASTVMTPSAKFNLSEMMGGRGICNGEQGLAKELHRPGEAESLPPDPAVAEDSQSPSSFSINGGEEGFDKELLGFTGGFPGGEKGLRSGVVQRVRDGKAGVLFEGGNWDKLLTFRLGELERRDKGPPMVNPKSSIHESLAVVVDEDAKPE</sequence>
<protein>
    <recommendedName>
        <fullName evidence="4">Chlororespiratory reduction31</fullName>
    </recommendedName>
</protein>
<evidence type="ECO:0000313" key="3">
    <source>
        <dbReference type="Proteomes" id="UP001418222"/>
    </source>
</evidence>
<dbReference type="EMBL" id="JBBWWQ010000020">
    <property type="protein sequence ID" value="KAK8916876.1"/>
    <property type="molecule type" value="Genomic_DNA"/>
</dbReference>
<name>A0AAP0FVK0_9ASPA</name>
<dbReference type="PANTHER" id="PTHR35494:SF1">
    <property type="entry name" value="NAD(P)H-QUINONE OXIDOREDUCTASE SUBUNIT S, CHLOROPLASTIC"/>
    <property type="match status" value="1"/>
</dbReference>
<keyword evidence="3" id="KW-1185">Reference proteome</keyword>
<evidence type="ECO:0000256" key="1">
    <source>
        <dbReference type="SAM" id="MobiDB-lite"/>
    </source>
</evidence>
<evidence type="ECO:0000313" key="2">
    <source>
        <dbReference type="EMBL" id="KAK8916876.1"/>
    </source>
</evidence>
<comment type="caution">
    <text evidence="2">The sequence shown here is derived from an EMBL/GenBank/DDBJ whole genome shotgun (WGS) entry which is preliminary data.</text>
</comment>
<proteinExistence type="predicted"/>
<feature type="compositionally biased region" description="Polar residues" evidence="1">
    <location>
        <begin position="90"/>
        <end position="99"/>
    </location>
</feature>